<keyword evidence="13" id="KW-0436">Ligase</keyword>
<evidence type="ECO:0000256" key="5">
    <source>
        <dbReference type="ARBA" id="ARBA00022741"/>
    </source>
</evidence>
<evidence type="ECO:0000256" key="6">
    <source>
        <dbReference type="ARBA" id="ARBA00022771"/>
    </source>
</evidence>
<keyword evidence="2" id="KW-0444">Lipid biosynthesis</keyword>
<evidence type="ECO:0000256" key="8">
    <source>
        <dbReference type="ARBA" id="ARBA00022833"/>
    </source>
</evidence>
<accession>A0A644ZXK9</accession>
<dbReference type="InterPro" id="IPR041010">
    <property type="entry name" value="Znf-ACC"/>
</dbReference>
<keyword evidence="11" id="KW-0275">Fatty acid biosynthesis</keyword>
<gene>
    <name evidence="13" type="primary">accD_9</name>
    <name evidence="13" type="ORF">SDC9_92355</name>
</gene>
<evidence type="ECO:0000256" key="9">
    <source>
        <dbReference type="ARBA" id="ARBA00022840"/>
    </source>
</evidence>
<dbReference type="GO" id="GO:0016740">
    <property type="term" value="F:transferase activity"/>
    <property type="evidence" value="ECO:0007669"/>
    <property type="project" value="UniProtKB-KW"/>
</dbReference>
<dbReference type="Gene3D" id="3.90.226.10">
    <property type="entry name" value="2-enoyl-CoA Hydratase, Chain A, domain 1"/>
    <property type="match status" value="1"/>
</dbReference>
<evidence type="ECO:0000256" key="3">
    <source>
        <dbReference type="ARBA" id="ARBA00022679"/>
    </source>
</evidence>
<evidence type="ECO:0000256" key="10">
    <source>
        <dbReference type="ARBA" id="ARBA00023098"/>
    </source>
</evidence>
<keyword evidence="5" id="KW-0547">Nucleotide-binding</keyword>
<dbReference type="PANTHER" id="PTHR42995:SF5">
    <property type="entry name" value="ACETYL-COENZYME A CARBOXYLASE CARBOXYL TRANSFERASE SUBUNIT BETA, CHLOROPLASTIC"/>
    <property type="match status" value="1"/>
</dbReference>
<dbReference type="PANTHER" id="PTHR42995">
    <property type="entry name" value="ACETYL-COENZYME A CARBOXYLASE CARBOXYL TRANSFERASE SUBUNIT BETA, CHLOROPLASTIC"/>
    <property type="match status" value="1"/>
</dbReference>
<sequence>MLELKRLFKKNIYIEVKNNPQPVENKPTIPDGLWVKCEGCGKILYKNDLQESKKVCNLCNYHFRLTARERIEQIIDDGTFVEINKGLISSNPLDFNGYEEKIEKIKRTTELEEAVITGYGKVSNNPVVIGVMDSRFLMGSMGSVVGEKITRAVEFATEKNLPIVIFTCSGGARMQEGIFSLMQMAKTSAAISAHNERGLLYITVLTDPTTGGVTASFAMLGDIILSEPNALIGFAGRRVIEQTIKESLPKDFQKAEFLQKKGFVDRIVKRSELKDTLGKLLRLHRS</sequence>
<organism evidence="13">
    <name type="scientific">bioreactor metagenome</name>
    <dbReference type="NCBI Taxonomy" id="1076179"/>
    <lineage>
        <taxon>unclassified sequences</taxon>
        <taxon>metagenomes</taxon>
        <taxon>ecological metagenomes</taxon>
    </lineage>
</organism>
<evidence type="ECO:0000256" key="1">
    <source>
        <dbReference type="ARBA" id="ARBA00004496"/>
    </source>
</evidence>
<dbReference type="NCBIfam" id="TIGR00515">
    <property type="entry name" value="accD"/>
    <property type="match status" value="1"/>
</dbReference>
<keyword evidence="9" id="KW-0067">ATP-binding</keyword>
<dbReference type="Pfam" id="PF01039">
    <property type="entry name" value="Carboxyl_trans"/>
    <property type="match status" value="1"/>
</dbReference>
<dbReference type="GO" id="GO:0005524">
    <property type="term" value="F:ATP binding"/>
    <property type="evidence" value="ECO:0007669"/>
    <property type="project" value="UniProtKB-KW"/>
</dbReference>
<evidence type="ECO:0000256" key="2">
    <source>
        <dbReference type="ARBA" id="ARBA00022516"/>
    </source>
</evidence>
<dbReference type="InterPro" id="IPR011762">
    <property type="entry name" value="COA_CT_N"/>
</dbReference>
<dbReference type="GO" id="GO:0006633">
    <property type="term" value="P:fatty acid biosynthetic process"/>
    <property type="evidence" value="ECO:0007669"/>
    <property type="project" value="UniProtKB-KW"/>
</dbReference>
<comment type="caution">
    <text evidence="13">The sequence shown here is derived from an EMBL/GenBank/DDBJ whole genome shotgun (WGS) entry which is preliminary data.</text>
</comment>
<dbReference type="GO" id="GO:2001295">
    <property type="term" value="P:malonyl-CoA biosynthetic process"/>
    <property type="evidence" value="ECO:0007669"/>
    <property type="project" value="TreeGrafter"/>
</dbReference>
<keyword evidence="8" id="KW-0862">Zinc</keyword>
<dbReference type="PROSITE" id="PS50980">
    <property type="entry name" value="COA_CT_NTER"/>
    <property type="match status" value="1"/>
</dbReference>
<keyword evidence="6" id="KW-0863">Zinc-finger</keyword>
<dbReference type="InterPro" id="IPR034733">
    <property type="entry name" value="AcCoA_carboxyl_beta"/>
</dbReference>
<keyword evidence="3 13" id="KW-0808">Transferase</keyword>
<dbReference type="GO" id="GO:0009317">
    <property type="term" value="C:acetyl-CoA carboxylase complex"/>
    <property type="evidence" value="ECO:0007669"/>
    <property type="project" value="InterPro"/>
</dbReference>
<dbReference type="InterPro" id="IPR000438">
    <property type="entry name" value="Acetyl_CoA_COase_Trfase_b_su"/>
</dbReference>
<dbReference type="InterPro" id="IPR029045">
    <property type="entry name" value="ClpP/crotonase-like_dom_sf"/>
</dbReference>
<keyword evidence="4" id="KW-0479">Metal-binding</keyword>
<dbReference type="EC" id="6.4.1.2" evidence="13"/>
<name>A0A644ZXK9_9ZZZZ</name>
<evidence type="ECO:0000313" key="13">
    <source>
        <dbReference type="EMBL" id="MPM45665.1"/>
    </source>
</evidence>
<evidence type="ECO:0000256" key="7">
    <source>
        <dbReference type="ARBA" id="ARBA00022832"/>
    </source>
</evidence>
<keyword evidence="7" id="KW-0276">Fatty acid metabolism</keyword>
<dbReference type="Pfam" id="PF17848">
    <property type="entry name" value="Zn_ribbon_ACC"/>
    <property type="match status" value="1"/>
</dbReference>
<comment type="subcellular location">
    <subcellularLocation>
        <location evidence="1">Cytoplasm</location>
    </subcellularLocation>
</comment>
<keyword evidence="10" id="KW-0443">Lipid metabolism</keyword>
<dbReference type="SUPFAM" id="SSF52096">
    <property type="entry name" value="ClpP/crotonase"/>
    <property type="match status" value="1"/>
</dbReference>
<dbReference type="EMBL" id="VSSQ01010966">
    <property type="protein sequence ID" value="MPM45665.1"/>
    <property type="molecule type" value="Genomic_DNA"/>
</dbReference>
<reference evidence="13" key="1">
    <citation type="submission" date="2019-08" db="EMBL/GenBank/DDBJ databases">
        <authorList>
            <person name="Kucharzyk K."/>
            <person name="Murdoch R.W."/>
            <person name="Higgins S."/>
            <person name="Loffler F."/>
        </authorList>
    </citation>
    <scope>NUCLEOTIDE SEQUENCE</scope>
</reference>
<evidence type="ECO:0000256" key="4">
    <source>
        <dbReference type="ARBA" id="ARBA00022723"/>
    </source>
</evidence>
<proteinExistence type="inferred from homology"/>
<evidence type="ECO:0000256" key="11">
    <source>
        <dbReference type="ARBA" id="ARBA00023160"/>
    </source>
</evidence>
<dbReference type="HAMAP" id="MF_01395">
    <property type="entry name" value="AcetylCoA_CT_beta"/>
    <property type="match status" value="1"/>
</dbReference>
<evidence type="ECO:0000259" key="12">
    <source>
        <dbReference type="PROSITE" id="PS50980"/>
    </source>
</evidence>
<dbReference type="PRINTS" id="PR01070">
    <property type="entry name" value="ACCCTRFRASEB"/>
</dbReference>
<protein>
    <submittedName>
        <fullName evidence="13">Acetyl-coenzyme A carboxylase carboxyl transferase subunit beta</fullName>
        <ecNumber evidence="13">6.4.1.2</ecNumber>
    </submittedName>
</protein>
<feature type="domain" description="CoA carboxyltransferase N-terminal" evidence="12">
    <location>
        <begin position="33"/>
        <end position="286"/>
    </location>
</feature>
<dbReference type="GO" id="GO:0003989">
    <property type="term" value="F:acetyl-CoA carboxylase activity"/>
    <property type="evidence" value="ECO:0007669"/>
    <property type="project" value="UniProtKB-EC"/>
</dbReference>
<dbReference type="AlphaFoldDB" id="A0A644ZXK9"/>
<dbReference type="GO" id="GO:0008270">
    <property type="term" value="F:zinc ion binding"/>
    <property type="evidence" value="ECO:0007669"/>
    <property type="project" value="UniProtKB-KW"/>
</dbReference>